<dbReference type="OrthoDB" id="129479at2"/>
<evidence type="ECO:0000313" key="1">
    <source>
        <dbReference type="EMBL" id="AMC94531.1"/>
    </source>
</evidence>
<dbReference type="RefSeq" id="WP_067634374.1">
    <property type="nucleotide sequence ID" value="NZ_CP013213.1"/>
</dbReference>
<keyword evidence="2" id="KW-1185">Reference proteome</keyword>
<accession>A0A109UHP0</accession>
<dbReference type="AlphaFoldDB" id="A0A109UHP0"/>
<evidence type="ECO:0000313" key="2">
    <source>
        <dbReference type="Proteomes" id="UP000063781"/>
    </source>
</evidence>
<organism evidence="1 2">
    <name type="scientific">Erysipelothrix larvae</name>
    <dbReference type="NCBI Taxonomy" id="1514105"/>
    <lineage>
        <taxon>Bacteria</taxon>
        <taxon>Bacillati</taxon>
        <taxon>Bacillota</taxon>
        <taxon>Erysipelotrichia</taxon>
        <taxon>Erysipelotrichales</taxon>
        <taxon>Erysipelotrichaceae</taxon>
        <taxon>Erysipelothrix</taxon>
    </lineage>
</organism>
<sequence>MRRKTWAILVIGCALFVFLGTVLARDSKRSEVLNVLETHWSIPLPDMTPIKTHSNIKNKKREAIMGYIIYELDDDTYREIVARIRLEIDEEYHPESIEYLDGYTAQSLGLVSDYGKLEKKLKKFNTFTTWLAFKEDSSDAVCIVADYTQNLIIYIVSYEIQH</sequence>
<gene>
    <name evidence="1" type="ORF">AOC36_11275</name>
</gene>
<reference evidence="1 2" key="1">
    <citation type="submission" date="2015-10" db="EMBL/GenBank/DDBJ databases">
        <title>Erysipelothrix larvae sp. LV19 isolated from the larval gut of the rhinoceros beetle, Trypoxylus dichotomus.</title>
        <authorList>
            <person name="Lim S."/>
            <person name="Kim B.-C."/>
        </authorList>
    </citation>
    <scope>NUCLEOTIDE SEQUENCE [LARGE SCALE GENOMIC DNA]</scope>
    <source>
        <strain evidence="1 2">LV19</strain>
    </source>
</reference>
<dbReference type="Proteomes" id="UP000063781">
    <property type="component" value="Chromosome"/>
</dbReference>
<dbReference type="KEGG" id="erl:AOC36_11275"/>
<protein>
    <submittedName>
        <fullName evidence="1">Uncharacterized protein</fullName>
    </submittedName>
</protein>
<dbReference type="STRING" id="1514105.AOC36_11275"/>
<proteinExistence type="predicted"/>
<name>A0A109UHP0_9FIRM</name>
<dbReference type="EMBL" id="CP013213">
    <property type="protein sequence ID" value="AMC94531.1"/>
    <property type="molecule type" value="Genomic_DNA"/>
</dbReference>